<evidence type="ECO:0000256" key="1">
    <source>
        <dbReference type="ARBA" id="ARBA00004651"/>
    </source>
</evidence>
<feature type="transmembrane region" description="Helical" evidence="10">
    <location>
        <begin position="185"/>
        <end position="202"/>
    </location>
</feature>
<feature type="transmembrane region" description="Helical" evidence="10">
    <location>
        <begin position="350"/>
        <end position="370"/>
    </location>
</feature>
<dbReference type="InterPro" id="IPR051085">
    <property type="entry name" value="MB_O-acyltransferase"/>
</dbReference>
<feature type="transmembrane region" description="Helical" evidence="10">
    <location>
        <begin position="306"/>
        <end position="330"/>
    </location>
</feature>
<organism evidence="11 12">
    <name type="scientific">Pelotomaculum propionicicum</name>
    <dbReference type="NCBI Taxonomy" id="258475"/>
    <lineage>
        <taxon>Bacteria</taxon>
        <taxon>Bacillati</taxon>
        <taxon>Bacillota</taxon>
        <taxon>Clostridia</taxon>
        <taxon>Eubacteriales</taxon>
        <taxon>Desulfotomaculaceae</taxon>
        <taxon>Pelotomaculum</taxon>
    </lineage>
</organism>
<dbReference type="PIRSF" id="PIRSF016636">
    <property type="entry name" value="AlgI_DltB"/>
    <property type="match status" value="1"/>
</dbReference>
<keyword evidence="5 10" id="KW-0812">Transmembrane</keyword>
<evidence type="ECO:0000256" key="3">
    <source>
        <dbReference type="ARBA" id="ARBA00022475"/>
    </source>
</evidence>
<proteinExistence type="inferred from homology"/>
<keyword evidence="8 9" id="KW-0012">Acyltransferase</keyword>
<dbReference type="PANTHER" id="PTHR13285">
    <property type="entry name" value="ACYLTRANSFERASE"/>
    <property type="match status" value="1"/>
</dbReference>
<evidence type="ECO:0000256" key="5">
    <source>
        <dbReference type="ARBA" id="ARBA00022692"/>
    </source>
</evidence>
<evidence type="ECO:0000256" key="4">
    <source>
        <dbReference type="ARBA" id="ARBA00022679"/>
    </source>
</evidence>
<dbReference type="GO" id="GO:0016746">
    <property type="term" value="F:acyltransferase activity"/>
    <property type="evidence" value="ECO:0007669"/>
    <property type="project" value="UniProtKB-KW"/>
</dbReference>
<dbReference type="Pfam" id="PF03062">
    <property type="entry name" value="MBOAT"/>
    <property type="match status" value="1"/>
</dbReference>
<dbReference type="Proteomes" id="UP000297597">
    <property type="component" value="Unassembled WGS sequence"/>
</dbReference>
<keyword evidence="3 9" id="KW-1003">Cell membrane</keyword>
<comment type="similarity">
    <text evidence="2 9">Belongs to the membrane-bound acyltransferase family.</text>
</comment>
<accession>A0A4Y7RLB3</accession>
<evidence type="ECO:0000256" key="6">
    <source>
        <dbReference type="ARBA" id="ARBA00022989"/>
    </source>
</evidence>
<comment type="subcellular location">
    <subcellularLocation>
        <location evidence="1">Cell membrane</location>
        <topology evidence="1">Multi-pass membrane protein</topology>
    </subcellularLocation>
</comment>
<feature type="transmembrane region" description="Helical" evidence="10">
    <location>
        <begin position="145"/>
        <end position="165"/>
    </location>
</feature>
<dbReference type="InterPro" id="IPR024194">
    <property type="entry name" value="Ac/AlaTfrase_AlgI/DltB"/>
</dbReference>
<dbReference type="EMBL" id="QFFZ01000047">
    <property type="protein sequence ID" value="TEB09472.1"/>
    <property type="molecule type" value="Genomic_DNA"/>
</dbReference>
<dbReference type="GO" id="GO:0005886">
    <property type="term" value="C:plasma membrane"/>
    <property type="evidence" value="ECO:0007669"/>
    <property type="project" value="UniProtKB-SubCell"/>
</dbReference>
<dbReference type="InterPro" id="IPR028362">
    <property type="entry name" value="AlgI"/>
</dbReference>
<dbReference type="OrthoDB" id="9805788at2"/>
<feature type="transmembrane region" description="Helical" evidence="10">
    <location>
        <begin position="6"/>
        <end position="24"/>
    </location>
</feature>
<evidence type="ECO:0000313" key="11">
    <source>
        <dbReference type="EMBL" id="TEB09472.1"/>
    </source>
</evidence>
<feature type="transmembrane region" description="Helical" evidence="10">
    <location>
        <begin position="114"/>
        <end position="133"/>
    </location>
</feature>
<evidence type="ECO:0000256" key="7">
    <source>
        <dbReference type="ARBA" id="ARBA00023136"/>
    </source>
</evidence>
<evidence type="ECO:0000256" key="9">
    <source>
        <dbReference type="PIRNR" id="PIRNR016636"/>
    </source>
</evidence>
<dbReference type="GO" id="GO:0042121">
    <property type="term" value="P:alginic acid biosynthetic process"/>
    <property type="evidence" value="ECO:0007669"/>
    <property type="project" value="InterPro"/>
</dbReference>
<evidence type="ECO:0000313" key="12">
    <source>
        <dbReference type="Proteomes" id="UP000297597"/>
    </source>
</evidence>
<sequence length="458" mass="53203">MLFNSFEFIFIFLPLTLFIFYFCINKGLNRPAIFSLVLMSLLFYSYWNYKYVLLIALSISLNYLTGHLISKTGKKYILIAGISFNLLLLTYYKYCNFFINNINRVFHTDISSLNIILPLAISFFTFTQIAYIVDIYRDRTIKYDFITYSLFVLFFPHLIAGPIVYHKEIIPQFTDQKTFQVNYRNISTGILLFFIGLSKKVIIADYFSPHVSAVFDLAEHPTFIDAWAGTLSYVMQIYFDFSGYTDMALGLAYLFNIKMPNNFDSPYQSNNIIDFWRRWHMTLSRFLKDYLYIPLGGNRLGKPRKYFNLMVTMLLGGLWHGAGWNFVIWGGLHGLYLCVNHGFRAIKMEIHWLMGRLITFTAVSVAWIFFRAKDLGNALNVLYGCAGLNGINLHPKYATKAEVFYILLALIAVNVLPNSNYLANNIKPQLKWLLFTIALALISLTMIDNPSEFLYFQF</sequence>
<keyword evidence="6 10" id="KW-1133">Transmembrane helix</keyword>
<feature type="transmembrane region" description="Helical" evidence="10">
    <location>
        <begin position="403"/>
        <end position="423"/>
    </location>
</feature>
<keyword evidence="4 9" id="KW-0808">Transferase</keyword>
<evidence type="ECO:0000256" key="2">
    <source>
        <dbReference type="ARBA" id="ARBA00010323"/>
    </source>
</evidence>
<reference evidence="11 12" key="1">
    <citation type="journal article" date="2018" name="Environ. Microbiol.">
        <title>Novel energy conservation strategies and behaviour of Pelotomaculum schinkii driving syntrophic propionate catabolism.</title>
        <authorList>
            <person name="Hidalgo-Ahumada C.A.P."/>
            <person name="Nobu M.K."/>
            <person name="Narihiro T."/>
            <person name="Tamaki H."/>
            <person name="Liu W.T."/>
            <person name="Kamagata Y."/>
            <person name="Stams A.J.M."/>
            <person name="Imachi H."/>
            <person name="Sousa D.Z."/>
        </authorList>
    </citation>
    <scope>NUCLEOTIDE SEQUENCE [LARGE SCALE GENOMIC DNA]</scope>
    <source>
        <strain evidence="11 12">MGP</strain>
    </source>
</reference>
<keyword evidence="12" id="KW-1185">Reference proteome</keyword>
<dbReference type="EC" id="2.3.1.-" evidence="11"/>
<feature type="transmembrane region" description="Helical" evidence="10">
    <location>
        <begin position="429"/>
        <end position="447"/>
    </location>
</feature>
<evidence type="ECO:0000256" key="8">
    <source>
        <dbReference type="ARBA" id="ARBA00023315"/>
    </source>
</evidence>
<feature type="transmembrane region" description="Helical" evidence="10">
    <location>
        <begin position="31"/>
        <end position="47"/>
    </location>
</feature>
<dbReference type="AlphaFoldDB" id="A0A4Y7RLB3"/>
<comment type="caution">
    <text evidence="11">The sequence shown here is derived from an EMBL/GenBank/DDBJ whole genome shotgun (WGS) entry which is preliminary data.</text>
</comment>
<dbReference type="PIRSF" id="PIRSF500217">
    <property type="entry name" value="AlgI"/>
    <property type="match status" value="1"/>
</dbReference>
<evidence type="ECO:0000256" key="10">
    <source>
        <dbReference type="SAM" id="Phobius"/>
    </source>
</evidence>
<dbReference type="InterPro" id="IPR004299">
    <property type="entry name" value="MBOAT_fam"/>
</dbReference>
<feature type="transmembrane region" description="Helical" evidence="10">
    <location>
        <begin position="76"/>
        <end position="94"/>
    </location>
</feature>
<name>A0A4Y7RLB3_9FIRM</name>
<keyword evidence="7 9" id="KW-0472">Membrane</keyword>
<protein>
    <submittedName>
        <fullName evidence="11">Peptidoglycan O-acetyltransferase</fullName>
        <ecNumber evidence="11">2.3.1.-</ecNumber>
    </submittedName>
</protein>
<gene>
    <name evidence="11" type="primary">patA_5</name>
    <name evidence="11" type="ORF">Pmgp_03129</name>
</gene>
<dbReference type="PANTHER" id="PTHR13285:SF23">
    <property type="entry name" value="TEICHOIC ACID D-ALANYLTRANSFERASE"/>
    <property type="match status" value="1"/>
</dbReference>